<organism evidence="4 5">
    <name type="scientific">Eubacterium oxidoreducens</name>
    <dbReference type="NCBI Taxonomy" id="1732"/>
    <lineage>
        <taxon>Bacteria</taxon>
        <taxon>Bacillati</taxon>
        <taxon>Bacillota</taxon>
        <taxon>Clostridia</taxon>
        <taxon>Eubacteriales</taxon>
        <taxon>Eubacteriaceae</taxon>
        <taxon>Eubacterium</taxon>
    </lineage>
</organism>
<feature type="domain" description="Transposase IS66 C-terminal" evidence="3">
    <location>
        <begin position="480"/>
        <end position="521"/>
    </location>
</feature>
<dbReference type="AlphaFoldDB" id="A0A1G6CVF6"/>
<evidence type="ECO:0000259" key="1">
    <source>
        <dbReference type="Pfam" id="PF03050"/>
    </source>
</evidence>
<evidence type="ECO:0000259" key="2">
    <source>
        <dbReference type="Pfam" id="PF13007"/>
    </source>
</evidence>
<feature type="domain" description="Transposase IS66 central" evidence="1">
    <location>
        <begin position="184"/>
        <end position="473"/>
    </location>
</feature>
<dbReference type="STRING" id="1732.SAMN02910417_02705"/>
<dbReference type="EMBL" id="FMXR01000032">
    <property type="protein sequence ID" value="SDB36725.1"/>
    <property type="molecule type" value="Genomic_DNA"/>
</dbReference>
<dbReference type="RefSeq" id="WP_090174856.1">
    <property type="nucleotide sequence ID" value="NZ_FMXR01000032.1"/>
</dbReference>
<keyword evidence="5" id="KW-1185">Reference proteome</keyword>
<reference evidence="4 5" key="1">
    <citation type="submission" date="2016-10" db="EMBL/GenBank/DDBJ databases">
        <authorList>
            <person name="de Groot N.N."/>
        </authorList>
    </citation>
    <scope>NUCLEOTIDE SEQUENCE [LARGE SCALE GENOMIC DNA]</scope>
    <source>
        <strain evidence="4 5">DSM 3217</strain>
    </source>
</reference>
<dbReference type="InterPro" id="IPR052344">
    <property type="entry name" value="Transposase-related"/>
</dbReference>
<dbReference type="OrthoDB" id="9760067at2"/>
<dbReference type="PANTHER" id="PTHR33678:SF1">
    <property type="entry name" value="BLL1576 PROTEIN"/>
    <property type="match status" value="1"/>
</dbReference>
<dbReference type="PANTHER" id="PTHR33678">
    <property type="entry name" value="BLL1576 PROTEIN"/>
    <property type="match status" value="1"/>
</dbReference>
<sequence>MSVRFTEEQLNNLDKATLIQLFLSLQDQLESIDNKMQLMLEQMADMNRHRFGRSSEKSELSNQISFTIEDGEIIFNEAEAIAEEFYDEDEPELVTTTRKKSKGKKEEDIKGLPVEQIFHEMSEEELHAFFGDESWKRLPDEVYKRYKYTPASVSVEEHRVAVYSGAKTERMIKANHPKQLLRNSLASASTVAGICNAKYVNAMPLYRIEAEYHRAGINISRQTMANWVIQCADRYLAVIYDYLHQRLYDYHVIQADETPCLVNKDGRDAGSKSYMWVYRTGKMYQDKPIVIYDYQKTRKSDHPREFLKDFKGVCVTDGYQVYHTIESEREDLVIAGCWAHARRKFDEALKATSKDKQKSCTANKALKLIQAIYREEKKLADLSSEERLEQRQLVVKPLVEAYFAWVHKVEPNLLNGSKTYKGLQYSINQEKYLKVFLEDGDVPMDNNAAEQSIRGFCIGKKNWVMIDTVAGAKSSAIAYSIAETAKANHLKPYEYFKHLLTVIPDHMDDTDRSFLEELLPWSDELPAECRKPMK</sequence>
<dbReference type="InterPro" id="IPR024463">
    <property type="entry name" value="Transposase_TnpC_homeodom"/>
</dbReference>
<name>A0A1G6CVF6_EUBOX</name>
<dbReference type="Proteomes" id="UP000199228">
    <property type="component" value="Unassembled WGS sequence"/>
</dbReference>
<dbReference type="NCBIfam" id="NF033517">
    <property type="entry name" value="transpos_IS66"/>
    <property type="match status" value="1"/>
</dbReference>
<evidence type="ECO:0000259" key="3">
    <source>
        <dbReference type="Pfam" id="PF13817"/>
    </source>
</evidence>
<dbReference type="Pfam" id="PF13817">
    <property type="entry name" value="DDE_Tnp_IS66_C"/>
    <property type="match status" value="1"/>
</dbReference>
<dbReference type="InterPro" id="IPR004291">
    <property type="entry name" value="Transposase_IS66_central"/>
</dbReference>
<evidence type="ECO:0000313" key="4">
    <source>
        <dbReference type="EMBL" id="SDB36725.1"/>
    </source>
</evidence>
<proteinExistence type="predicted"/>
<evidence type="ECO:0000313" key="5">
    <source>
        <dbReference type="Proteomes" id="UP000199228"/>
    </source>
</evidence>
<dbReference type="Pfam" id="PF13007">
    <property type="entry name" value="LZ_Tnp_IS66"/>
    <property type="match status" value="1"/>
</dbReference>
<accession>A0A1G6CVF6</accession>
<dbReference type="InterPro" id="IPR039552">
    <property type="entry name" value="IS66_C"/>
</dbReference>
<gene>
    <name evidence="4" type="ORF">SAMN02910417_02705</name>
</gene>
<protein>
    <submittedName>
        <fullName evidence="4">Transposase</fullName>
    </submittedName>
</protein>
<dbReference type="Pfam" id="PF03050">
    <property type="entry name" value="DDE_Tnp_IS66"/>
    <property type="match status" value="1"/>
</dbReference>
<feature type="domain" description="Transposase TnpC homeodomain" evidence="2">
    <location>
        <begin position="41"/>
        <end position="117"/>
    </location>
</feature>